<proteinExistence type="predicted"/>
<organism evidence="2 3">
    <name type="scientific">Azospirillum rugosum</name>
    <dbReference type="NCBI Taxonomy" id="416170"/>
    <lineage>
        <taxon>Bacteria</taxon>
        <taxon>Pseudomonadati</taxon>
        <taxon>Pseudomonadota</taxon>
        <taxon>Alphaproteobacteria</taxon>
        <taxon>Rhodospirillales</taxon>
        <taxon>Azospirillaceae</taxon>
        <taxon>Azospirillum</taxon>
    </lineage>
</organism>
<comment type="caution">
    <text evidence="2">The sequence shown here is derived from an EMBL/GenBank/DDBJ whole genome shotgun (WGS) entry which is preliminary data.</text>
</comment>
<name>A0ABS4SXP3_9PROT</name>
<reference evidence="2 3" key="1">
    <citation type="submission" date="2021-03" db="EMBL/GenBank/DDBJ databases">
        <title>Genomic Encyclopedia of Type Strains, Phase III (KMG-III): the genomes of soil and plant-associated and newly described type strains.</title>
        <authorList>
            <person name="Whitman W."/>
        </authorList>
    </citation>
    <scope>NUCLEOTIDE SEQUENCE [LARGE SCALE GENOMIC DNA]</scope>
    <source>
        <strain evidence="2 3">IMMIB AFH-6</strain>
    </source>
</reference>
<protein>
    <submittedName>
        <fullName evidence="2">Uncharacterized protein</fullName>
    </submittedName>
</protein>
<evidence type="ECO:0000313" key="3">
    <source>
        <dbReference type="Proteomes" id="UP000781958"/>
    </source>
</evidence>
<feature type="region of interest" description="Disordered" evidence="1">
    <location>
        <begin position="137"/>
        <end position="162"/>
    </location>
</feature>
<dbReference type="EMBL" id="JAGINP010000039">
    <property type="protein sequence ID" value="MBP2297034.1"/>
    <property type="molecule type" value="Genomic_DNA"/>
</dbReference>
<keyword evidence="3" id="KW-1185">Reference proteome</keyword>
<accession>A0ABS4SXP3</accession>
<gene>
    <name evidence="2" type="ORF">J2851_006853</name>
</gene>
<evidence type="ECO:0000313" key="2">
    <source>
        <dbReference type="EMBL" id="MBP2297034.1"/>
    </source>
</evidence>
<dbReference type="Proteomes" id="UP000781958">
    <property type="component" value="Unassembled WGS sequence"/>
</dbReference>
<sequence length="228" mass="25865">MLGCWLELHGYFLFQGPCERTCLTNSWSPGERRYEGRGDALLRKNTNAALITSKSMHMKPSQTGALRAARYDGWRAHGVRSLKRGGSKPPGHQLKQPKIQRVQAEDIDRIFPRDIFGFFSDCSRRLILPPGRCSTPGARRLLRPRGRETAGRRKSSERRGRLGHPEFLSAPVALLDHAVKCALQFDRRANLWRRCDQLFGEAASPWQWLTEVPCLLPGKFVDSDSKQA</sequence>
<evidence type="ECO:0000256" key="1">
    <source>
        <dbReference type="SAM" id="MobiDB-lite"/>
    </source>
</evidence>